<evidence type="ECO:0000313" key="1">
    <source>
        <dbReference type="EMBL" id="MCF7561607.1"/>
    </source>
</evidence>
<accession>A0ABS9ILZ5</accession>
<gene>
    <name evidence="1" type="ORF">L3X39_13250</name>
</gene>
<evidence type="ECO:0000313" key="2">
    <source>
        <dbReference type="Proteomes" id="UP001200022"/>
    </source>
</evidence>
<proteinExistence type="predicted"/>
<dbReference type="Proteomes" id="UP001200022">
    <property type="component" value="Unassembled WGS sequence"/>
</dbReference>
<comment type="caution">
    <text evidence="1">The sequence shown here is derived from an EMBL/GenBank/DDBJ whole genome shotgun (WGS) entry which is preliminary data.</text>
</comment>
<dbReference type="RefSeq" id="WP_237232340.1">
    <property type="nucleotide sequence ID" value="NZ_JAKKDV010000006.1"/>
</dbReference>
<sequence length="52" mass="6254">MALFQTSVLKAYLAQQGNLVLERAYKKYIKYFHNPEIQENIKNSKEEQYQMI</sequence>
<keyword evidence="2" id="KW-1185">Reference proteome</keyword>
<reference evidence="1 2" key="1">
    <citation type="submission" date="2022-01" db="EMBL/GenBank/DDBJ databases">
        <title>Draft genome sequence of Sabulilitoribacter multivorans KCTC 32326.</title>
        <authorList>
            <person name="Oh J.-S."/>
        </authorList>
    </citation>
    <scope>NUCLEOTIDE SEQUENCE [LARGE SCALE GENOMIC DNA]</scope>
    <source>
        <strain evidence="1 2">M-M16</strain>
    </source>
</reference>
<protein>
    <submittedName>
        <fullName evidence="1">Uncharacterized protein</fullName>
    </submittedName>
</protein>
<dbReference type="EMBL" id="JAKKDV010000006">
    <property type="protein sequence ID" value="MCF7561607.1"/>
    <property type="molecule type" value="Genomic_DNA"/>
</dbReference>
<name>A0ABS9ILZ5_9FLAO</name>
<organism evidence="1 2">
    <name type="scientific">Flaviramulus multivorans</name>
    <dbReference type="NCBI Taxonomy" id="1304750"/>
    <lineage>
        <taxon>Bacteria</taxon>
        <taxon>Pseudomonadati</taxon>
        <taxon>Bacteroidota</taxon>
        <taxon>Flavobacteriia</taxon>
        <taxon>Flavobacteriales</taxon>
        <taxon>Flavobacteriaceae</taxon>
        <taxon>Flaviramulus</taxon>
    </lineage>
</organism>